<keyword evidence="4" id="KW-1185">Reference proteome</keyword>
<reference evidence="3 4" key="1">
    <citation type="submission" date="2018-08" db="EMBL/GenBank/DDBJ databases">
        <authorList>
            <person name="Laetsch R D."/>
            <person name="Stevens L."/>
            <person name="Kumar S."/>
            <person name="Blaxter L. M."/>
        </authorList>
    </citation>
    <scope>NUCLEOTIDE SEQUENCE [LARGE SCALE GENOMIC DNA]</scope>
</reference>
<evidence type="ECO:0000256" key="1">
    <source>
        <dbReference type="SAM" id="MobiDB-lite"/>
    </source>
</evidence>
<dbReference type="EMBL" id="UPTC01001718">
    <property type="protein sequence ID" value="VBB32441.1"/>
    <property type="molecule type" value="Genomic_DNA"/>
</dbReference>
<dbReference type="AlphaFoldDB" id="A0A498SKL9"/>
<keyword evidence="2" id="KW-0812">Transmembrane</keyword>
<proteinExistence type="predicted"/>
<dbReference type="OrthoDB" id="5861774at2759"/>
<evidence type="ECO:0000313" key="4">
    <source>
        <dbReference type="Proteomes" id="UP000276991"/>
    </source>
</evidence>
<accession>A0A498SKL9</accession>
<feature type="region of interest" description="Disordered" evidence="1">
    <location>
        <begin position="173"/>
        <end position="220"/>
    </location>
</feature>
<keyword evidence="2" id="KW-1133">Transmembrane helix</keyword>
<feature type="compositionally biased region" description="Pro residues" evidence="1">
    <location>
        <begin position="201"/>
        <end position="215"/>
    </location>
</feature>
<protein>
    <submittedName>
        <fullName evidence="3">Uncharacterized protein</fullName>
    </submittedName>
</protein>
<feature type="compositionally biased region" description="Low complexity" evidence="1">
    <location>
        <begin position="176"/>
        <end position="186"/>
    </location>
</feature>
<name>A0A498SKL9_ACAVI</name>
<dbReference type="STRING" id="6277.A0A498SKL9"/>
<dbReference type="Proteomes" id="UP000276991">
    <property type="component" value="Unassembled WGS sequence"/>
</dbReference>
<gene>
    <name evidence="3" type="ORF">NAV_LOCUS7232</name>
</gene>
<feature type="transmembrane region" description="Helical" evidence="2">
    <location>
        <begin position="102"/>
        <end position="123"/>
    </location>
</feature>
<sequence>GKPEWQKIGSVERCTTNNCCLHNPKVQTDSSSSATSNSKLAEHIETMDKNTDIIKTEVSWQEKKQSIATTSKFQMFQRMNSYQQLGEQYANKAARIFQNLCSAFYSILEGISTIIVHFIVWLYSIIHEWLVSSGNSTIISGTPTGSIHNQKQMQNAFVETTNENVQVELRQRNKQQEIQQQQQQQQSFSTEGSHVAVSVVNPPPQPLQLPPPPPTTSSLSLSLPAFKTVTSATSTKDNEKVPPKGGVAVLPLDIMAEAHARVKERELKLSEQKVEPQENNEMNGDWTVTSKRFIPLKWKAPTSKVEEGLTVENKANKNNETLKPARRNIVSRISRSSDQDAQFIFRAPTHQNISSNRLPDGNFLMGRSVFSPVREAEEMRDRVNQRMTETPSESFFGSRLNTPLDDFLTTSRINTPFEATADSHVDSYSGYPASRSRSQSRIHTIFSPPLTTNQIHSPRRDESGINMLRQRSRTVEPRLAEGTVKALTRQWPPQSNATGVFVAKDNWNIIPVEIVSCRSKYCL</sequence>
<evidence type="ECO:0000256" key="2">
    <source>
        <dbReference type="SAM" id="Phobius"/>
    </source>
</evidence>
<keyword evidence="2" id="KW-0472">Membrane</keyword>
<feature type="non-terminal residue" evidence="3">
    <location>
        <position position="1"/>
    </location>
</feature>
<evidence type="ECO:0000313" key="3">
    <source>
        <dbReference type="EMBL" id="VBB32441.1"/>
    </source>
</evidence>
<organism evidence="3 4">
    <name type="scientific">Acanthocheilonema viteae</name>
    <name type="common">Filarial nematode worm</name>
    <name type="synonym">Dipetalonema viteae</name>
    <dbReference type="NCBI Taxonomy" id="6277"/>
    <lineage>
        <taxon>Eukaryota</taxon>
        <taxon>Metazoa</taxon>
        <taxon>Ecdysozoa</taxon>
        <taxon>Nematoda</taxon>
        <taxon>Chromadorea</taxon>
        <taxon>Rhabditida</taxon>
        <taxon>Spirurina</taxon>
        <taxon>Spiruromorpha</taxon>
        <taxon>Filarioidea</taxon>
        <taxon>Onchocercidae</taxon>
        <taxon>Acanthocheilonema</taxon>
    </lineage>
</organism>